<organism evidence="2 4">
    <name type="scientific">Clostridium botulinum</name>
    <dbReference type="NCBI Taxonomy" id="1491"/>
    <lineage>
        <taxon>Bacteria</taxon>
        <taxon>Bacillati</taxon>
        <taxon>Bacillota</taxon>
        <taxon>Clostridia</taxon>
        <taxon>Eubacteriales</taxon>
        <taxon>Clostridiaceae</taxon>
        <taxon>Clostridium</taxon>
    </lineage>
</organism>
<reference evidence="3 5" key="2">
    <citation type="submission" date="2019-04" db="EMBL/GenBank/DDBJ databases">
        <title>Genome sequencing of Clostridium botulinum Groups I-IV and Clostridium butyricum.</title>
        <authorList>
            <person name="Brunt J."/>
            <person name="Van Vliet A.H.M."/>
            <person name="Stringer S.C."/>
            <person name="Carter A.T."/>
            <person name="Peck M.W."/>
        </authorList>
    </citation>
    <scope>NUCLEOTIDE SEQUENCE [LARGE SCALE GENOMIC DNA]</scope>
    <source>
        <strain evidence="3 5">BL81</strain>
    </source>
</reference>
<dbReference type="RefSeq" id="WP_003370009.1">
    <property type="nucleotide sequence ID" value="NZ_JACBBA010000001.1"/>
</dbReference>
<feature type="transmembrane region" description="Helical" evidence="1">
    <location>
        <begin position="42"/>
        <end position="64"/>
    </location>
</feature>
<evidence type="ECO:0000313" key="4">
    <source>
        <dbReference type="Proteomes" id="UP000472355"/>
    </source>
</evidence>
<dbReference type="EMBL" id="SXFB01000001">
    <property type="protein sequence ID" value="NFV24911.1"/>
    <property type="molecule type" value="Genomic_DNA"/>
</dbReference>
<dbReference type="Proteomes" id="UP000472355">
    <property type="component" value="Unassembled WGS sequence"/>
</dbReference>
<gene>
    <name evidence="2" type="ORF">EXM65_02450</name>
    <name evidence="3" type="ORF">FDG31_01750</name>
</gene>
<protein>
    <recommendedName>
        <fullName evidence="6">DUF3784 domain-containing protein</fullName>
    </recommendedName>
</protein>
<name>A0A6B4JJY6_CLOBO</name>
<feature type="transmembrane region" description="Helical" evidence="1">
    <location>
        <begin position="6"/>
        <end position="22"/>
    </location>
</feature>
<evidence type="ECO:0000256" key="1">
    <source>
        <dbReference type="SAM" id="Phobius"/>
    </source>
</evidence>
<keyword evidence="1" id="KW-1133">Transmembrane helix</keyword>
<dbReference type="AlphaFoldDB" id="A0A6B4JJY6"/>
<proteinExistence type="predicted"/>
<dbReference type="Proteomes" id="UP000486903">
    <property type="component" value="Unassembled WGS sequence"/>
</dbReference>
<dbReference type="EMBL" id="SGKU01000004">
    <property type="protein sequence ID" value="NFA41469.1"/>
    <property type="molecule type" value="Genomic_DNA"/>
</dbReference>
<feature type="transmembrane region" description="Helical" evidence="1">
    <location>
        <begin position="70"/>
        <end position="91"/>
    </location>
</feature>
<reference evidence="2 4" key="1">
    <citation type="submission" date="2019-02" db="EMBL/GenBank/DDBJ databases">
        <title>Genome sequencing of Clostridium botulinum clinical isolates.</title>
        <authorList>
            <person name="Brunt J."/>
            <person name="Van Vliet A.H.M."/>
            <person name="Stringer S.C."/>
            <person name="Grant K.A."/>
            <person name="Carter A.C."/>
            <person name="Peck M.W."/>
        </authorList>
    </citation>
    <scope>NUCLEOTIDE SEQUENCE [LARGE SCALE GENOMIC DNA]</scope>
    <source>
        <strain evidence="2 4">H113700579</strain>
    </source>
</reference>
<comment type="caution">
    <text evidence="2">The sequence shown here is derived from an EMBL/GenBank/DDBJ whole genome shotgun (WGS) entry which is preliminary data.</text>
</comment>
<keyword evidence="1" id="KW-0472">Membrane</keyword>
<keyword evidence="1" id="KW-0812">Transmembrane</keyword>
<evidence type="ECO:0000313" key="3">
    <source>
        <dbReference type="EMBL" id="NFV24911.1"/>
    </source>
</evidence>
<sequence>MFIICGVIMPIVFIIYNIVYYFKKKVIYTIKDKNFIVINDEFFKIQLILSLLNSICISIVVYAWDKYNLKSGILFFILIYWGINYLIKLIGISKKYAEIKK</sequence>
<evidence type="ECO:0000313" key="5">
    <source>
        <dbReference type="Proteomes" id="UP000486903"/>
    </source>
</evidence>
<accession>A0A6B4JJY6</accession>
<evidence type="ECO:0000313" key="2">
    <source>
        <dbReference type="EMBL" id="NFA41469.1"/>
    </source>
</evidence>
<evidence type="ECO:0008006" key="6">
    <source>
        <dbReference type="Google" id="ProtNLM"/>
    </source>
</evidence>